<feature type="compositionally biased region" description="Acidic residues" evidence="6">
    <location>
        <begin position="541"/>
        <end position="561"/>
    </location>
</feature>
<evidence type="ECO:0000256" key="5">
    <source>
        <dbReference type="ARBA" id="ARBA00022801"/>
    </source>
</evidence>
<evidence type="ECO:0000259" key="7">
    <source>
        <dbReference type="PROSITE" id="PS50600"/>
    </source>
</evidence>
<protein>
    <recommendedName>
        <fullName evidence="7">Ubiquitin-like protease family profile domain-containing protein</fullName>
    </recommendedName>
</protein>
<feature type="region of interest" description="Disordered" evidence="6">
    <location>
        <begin position="758"/>
        <end position="778"/>
    </location>
</feature>
<dbReference type="PANTHER" id="PTHR46896:SF2">
    <property type="entry name" value="SENTRIN-SPECIFIC PROTEASE 7"/>
    <property type="match status" value="1"/>
</dbReference>
<dbReference type="InterPro" id="IPR051947">
    <property type="entry name" value="Sentrin-specific_protease"/>
</dbReference>
<keyword evidence="3" id="KW-0645">Protease</keyword>
<accession>A0A4Z2CJY4</accession>
<evidence type="ECO:0000313" key="8">
    <source>
        <dbReference type="EMBL" id="TNN04390.1"/>
    </source>
</evidence>
<evidence type="ECO:0000256" key="4">
    <source>
        <dbReference type="ARBA" id="ARBA00022786"/>
    </source>
</evidence>
<proteinExistence type="inferred from homology"/>
<evidence type="ECO:0000256" key="1">
    <source>
        <dbReference type="ARBA" id="ARBA00005234"/>
    </source>
</evidence>
<comment type="caution">
    <text evidence="8">The sequence shown here is derived from an EMBL/GenBank/DDBJ whole genome shotgun (WGS) entry which is preliminary data.</text>
</comment>
<evidence type="ECO:0000256" key="6">
    <source>
        <dbReference type="SAM" id="MobiDB-lite"/>
    </source>
</evidence>
<feature type="region of interest" description="Disordered" evidence="6">
    <location>
        <begin position="535"/>
        <end position="572"/>
    </location>
</feature>
<sequence length="931" mass="105840">MAHDDNRNLKPRPAQMSPSLPSSRSRLQRKSQNMDDAGNDQENDLEEVIIGQDFRGSYRFSEVVVSWEPAQDKGGREDFTPSGIRDKNILHSWKRKKHDIEANCNETSKPKRHRLSVLRLSGKTGREGPSSPAHVYLQEDTLGRRVGRSAPSHICLGENINESQDFTSILLDDSGEDGREEPALVHENSKDLHLNNLDNSIVQFTVGANNPTEVLLPITGSSLEPVDVLGSPANTDPTEPIVLSSDEEEGVKRCNVPQRCSQMVHTQVSIGDAGTSPEEAKQQEEASDSEDTELLAVAVVDVPPVAISSPSKDWSMLLSFSSLYCGDFHAKSNGNLKLTDQNFIIPLKDNSEQVEVVLSLERKELCRYSVWEQQEMEAQDIYFRCDKDPSPPAVLMLCVSQTAAEAVHWNLLNLCLKQDKNNDIEKASPFIVLSMEDPLEGMQGALFRSHLDIDCLNSLQESVLPGDADNIQLLKDFEAPFLSLDDSIELIRRTRRDSHLLGLLGLEKIDKDHDGLLCDQFQNPTPLIQLEGDSQERMDQELEEEEGEIETEFQPAEEEREQEVKSPAATKEEPTSMYTLCHRRTKGSYSMSLCKPDPSWIKYRHQSFAHRLIQFPPPPLKGGITVTMEDLQCLDSGLFLNDVIIDFYLKYLLHKAAAAVTERCHIFSSFFFKQLTRRDNASEGSIKDSCQRQRRHQRVKTWTRHVDIFKKEFLFVPVNQEAHWYLVVICFPGLMKPQVEAWKGPMSDCQTGKSLTCELPDREAPNDETETAPPSMRCGIMDTGSENTHTKGIKPAPVSCTEGTFQKKTVCKRPCILVMDSLKRSLHERVFKLLREYLESEWEVRRGSSRDFGADEMQSSHCKVPLQDNSSDCGLYLLHYVESFLKDPVVHFDLPLHLERWFPRQQVRRKRDEIRDLVLNLYRKQQLDRKR</sequence>
<evidence type="ECO:0000256" key="2">
    <source>
        <dbReference type="ARBA" id="ARBA00022553"/>
    </source>
</evidence>
<dbReference type="Gene3D" id="3.40.395.10">
    <property type="entry name" value="Adenoviral Proteinase, Chain A"/>
    <property type="match status" value="1"/>
</dbReference>
<feature type="region of interest" description="Disordered" evidence="6">
    <location>
        <begin position="269"/>
        <end position="290"/>
    </location>
</feature>
<dbReference type="GO" id="GO:0006508">
    <property type="term" value="P:proteolysis"/>
    <property type="evidence" value="ECO:0007669"/>
    <property type="project" value="UniProtKB-KW"/>
</dbReference>
<comment type="similarity">
    <text evidence="1">Belongs to the peptidase C48 family.</text>
</comment>
<evidence type="ECO:0000256" key="3">
    <source>
        <dbReference type="ARBA" id="ARBA00022670"/>
    </source>
</evidence>
<dbReference type="InterPro" id="IPR003653">
    <property type="entry name" value="Peptidase_C48_C"/>
</dbReference>
<dbReference type="GO" id="GO:0005634">
    <property type="term" value="C:nucleus"/>
    <property type="evidence" value="ECO:0007669"/>
    <property type="project" value="TreeGrafter"/>
</dbReference>
<reference evidence="8 9" key="1">
    <citation type="submission" date="2019-04" db="EMBL/GenBank/DDBJ databases">
        <title>The sequence and de novo assembly of Takifugu bimaculatus genome using PacBio and Hi-C technologies.</title>
        <authorList>
            <person name="Xu P."/>
            <person name="Liu B."/>
            <person name="Zhou Z."/>
        </authorList>
    </citation>
    <scope>NUCLEOTIDE SEQUENCE [LARGE SCALE GENOMIC DNA]</scope>
    <source>
        <strain evidence="8">TB-2018</strain>
        <tissue evidence="8">Muscle</tissue>
    </source>
</reference>
<keyword evidence="9" id="KW-1185">Reference proteome</keyword>
<feature type="region of interest" description="Disordered" evidence="6">
    <location>
        <begin position="230"/>
        <end position="249"/>
    </location>
</feature>
<keyword evidence="4" id="KW-0833">Ubl conjugation pathway</keyword>
<dbReference type="Proteomes" id="UP000516260">
    <property type="component" value="Chromosome 1"/>
</dbReference>
<keyword evidence="2" id="KW-0597">Phosphoprotein</keyword>
<dbReference type="Pfam" id="PF02902">
    <property type="entry name" value="Peptidase_C48"/>
    <property type="match status" value="1"/>
</dbReference>
<dbReference type="AlphaFoldDB" id="A0A4Z2CJY4"/>
<dbReference type="PANTHER" id="PTHR46896">
    <property type="entry name" value="SENTRIN-SPECIFIC PROTEASE"/>
    <property type="match status" value="1"/>
</dbReference>
<dbReference type="GO" id="GO:0005737">
    <property type="term" value="C:cytoplasm"/>
    <property type="evidence" value="ECO:0007669"/>
    <property type="project" value="TreeGrafter"/>
</dbReference>
<dbReference type="EMBL" id="SWLE01000001">
    <property type="protein sequence ID" value="TNN04390.1"/>
    <property type="molecule type" value="Genomic_DNA"/>
</dbReference>
<name>A0A4Z2CJY4_9TELE</name>
<dbReference type="PROSITE" id="PS50600">
    <property type="entry name" value="ULP_PROTEASE"/>
    <property type="match status" value="1"/>
</dbReference>
<feature type="domain" description="Ubiquitin-like protease family profile" evidence="7">
    <location>
        <begin position="624"/>
        <end position="884"/>
    </location>
</feature>
<dbReference type="InterPro" id="IPR038765">
    <property type="entry name" value="Papain-like_cys_pep_sf"/>
</dbReference>
<dbReference type="SUPFAM" id="SSF54001">
    <property type="entry name" value="Cysteine proteinases"/>
    <property type="match status" value="1"/>
</dbReference>
<dbReference type="GO" id="GO:0016926">
    <property type="term" value="P:protein desumoylation"/>
    <property type="evidence" value="ECO:0007669"/>
    <property type="project" value="TreeGrafter"/>
</dbReference>
<feature type="region of interest" description="Disordered" evidence="6">
    <location>
        <begin position="1"/>
        <end position="43"/>
    </location>
</feature>
<gene>
    <name evidence="8" type="ORF">fugu_001419</name>
</gene>
<organism evidence="8 9">
    <name type="scientific">Takifugu bimaculatus</name>
    <dbReference type="NCBI Taxonomy" id="433685"/>
    <lineage>
        <taxon>Eukaryota</taxon>
        <taxon>Metazoa</taxon>
        <taxon>Chordata</taxon>
        <taxon>Craniata</taxon>
        <taxon>Vertebrata</taxon>
        <taxon>Euteleostomi</taxon>
        <taxon>Actinopterygii</taxon>
        <taxon>Neopterygii</taxon>
        <taxon>Teleostei</taxon>
        <taxon>Neoteleostei</taxon>
        <taxon>Acanthomorphata</taxon>
        <taxon>Eupercaria</taxon>
        <taxon>Tetraodontiformes</taxon>
        <taxon>Tetradontoidea</taxon>
        <taxon>Tetraodontidae</taxon>
        <taxon>Takifugu</taxon>
    </lineage>
</organism>
<evidence type="ECO:0000313" key="9">
    <source>
        <dbReference type="Proteomes" id="UP000516260"/>
    </source>
</evidence>
<dbReference type="GO" id="GO:0070139">
    <property type="term" value="F:SUMO-specific endopeptidase activity"/>
    <property type="evidence" value="ECO:0007669"/>
    <property type="project" value="TreeGrafter"/>
</dbReference>
<keyword evidence="5" id="KW-0378">Hydrolase</keyword>